<dbReference type="NCBIfam" id="TIGR02683">
    <property type="entry name" value="upstrm_HI1419"/>
    <property type="match status" value="1"/>
</dbReference>
<dbReference type="OrthoDB" id="9800258at2"/>
<dbReference type="InterPro" id="IPR014056">
    <property type="entry name" value="TypeIITA-like_toxin_pred"/>
</dbReference>
<accession>A0A2S5GIE5</accession>
<proteinExistence type="predicted"/>
<dbReference type="EMBL" id="PREU01000022">
    <property type="protein sequence ID" value="PPA72675.1"/>
    <property type="molecule type" value="Genomic_DNA"/>
</dbReference>
<reference evidence="1 2" key="1">
    <citation type="submission" date="2018-02" db="EMBL/GenBank/DDBJ databases">
        <title>Draft Genome of Achromobacter spanius stain 6.</title>
        <authorList>
            <person name="Gunasekera T.S."/>
            <person name="Radwan O."/>
            <person name="Ruiz O.N."/>
        </authorList>
    </citation>
    <scope>NUCLEOTIDE SEQUENCE [LARGE SCALE GENOMIC DNA]</scope>
    <source>
        <strain evidence="1 2">6</strain>
    </source>
</reference>
<evidence type="ECO:0000313" key="1">
    <source>
        <dbReference type="EMBL" id="PPA72675.1"/>
    </source>
</evidence>
<dbReference type="PANTHER" id="PTHR41791">
    <property type="entry name" value="SSL7039 PROTEIN"/>
    <property type="match status" value="1"/>
</dbReference>
<gene>
    <name evidence="1" type="ORF">C4E15_29475</name>
</gene>
<dbReference type="AlphaFoldDB" id="A0A2S5GIE5"/>
<sequence>MKELESTRDYDEFEANLKDLQARARIQARIERLRCGNPGDHRNLEKGVSELKIDVGPGYRVYYTQRHDGTLVILLAGGSKATQQADITRAYRLVADL</sequence>
<dbReference type="PANTHER" id="PTHR41791:SF1">
    <property type="entry name" value="SSL7039 PROTEIN"/>
    <property type="match status" value="1"/>
</dbReference>
<dbReference type="PIRSF" id="PIRSF028744">
    <property type="entry name" value="Addict_mod_HI1419"/>
    <property type="match status" value="1"/>
</dbReference>
<protein>
    <submittedName>
        <fullName evidence="1">Addiction module protein</fullName>
    </submittedName>
</protein>
<name>A0A2S5GIE5_9BURK</name>
<dbReference type="Proteomes" id="UP000239990">
    <property type="component" value="Unassembled WGS sequence"/>
</dbReference>
<evidence type="ECO:0000313" key="2">
    <source>
        <dbReference type="Proteomes" id="UP000239990"/>
    </source>
</evidence>
<comment type="caution">
    <text evidence="1">The sequence shown here is derived from an EMBL/GenBank/DDBJ whole genome shotgun (WGS) entry which is preliminary data.</text>
</comment>
<organism evidence="1 2">
    <name type="scientific">Achromobacter spanius</name>
    <dbReference type="NCBI Taxonomy" id="217203"/>
    <lineage>
        <taxon>Bacteria</taxon>
        <taxon>Pseudomonadati</taxon>
        <taxon>Pseudomonadota</taxon>
        <taxon>Betaproteobacteria</taxon>
        <taxon>Burkholderiales</taxon>
        <taxon>Alcaligenaceae</taxon>
        <taxon>Achromobacter</taxon>
    </lineage>
</organism>
<dbReference type="RefSeq" id="WP_104145884.1">
    <property type="nucleotide sequence ID" value="NZ_PREU01000022.1"/>
</dbReference>